<evidence type="ECO:0000256" key="1">
    <source>
        <dbReference type="SAM" id="MobiDB-lite"/>
    </source>
</evidence>
<keyword evidence="4" id="KW-1185">Reference proteome</keyword>
<dbReference type="HOGENOM" id="CLU_072297_0_0_7"/>
<feature type="compositionally biased region" description="Basic and acidic residues" evidence="1">
    <location>
        <begin position="209"/>
        <end position="227"/>
    </location>
</feature>
<organism evidence="3 4">
    <name type="scientific">Geobacter metallireducens (strain ATCC 53774 / DSM 7210 / GS-15)</name>
    <dbReference type="NCBI Taxonomy" id="269799"/>
    <lineage>
        <taxon>Bacteria</taxon>
        <taxon>Pseudomonadati</taxon>
        <taxon>Thermodesulfobacteriota</taxon>
        <taxon>Desulfuromonadia</taxon>
        <taxon>Geobacterales</taxon>
        <taxon>Geobacteraceae</taxon>
        <taxon>Geobacter</taxon>
    </lineage>
</organism>
<evidence type="ECO:0000313" key="4">
    <source>
        <dbReference type="Proteomes" id="UP000007073"/>
    </source>
</evidence>
<dbReference type="AlphaFoldDB" id="Q39YY6"/>
<feature type="compositionally biased region" description="Basic and acidic residues" evidence="1">
    <location>
        <begin position="258"/>
        <end position="270"/>
    </location>
</feature>
<dbReference type="EMBL" id="CP000148">
    <property type="protein sequence ID" value="ABB30538.1"/>
    <property type="molecule type" value="Genomic_DNA"/>
</dbReference>
<feature type="compositionally biased region" description="Low complexity" evidence="1">
    <location>
        <begin position="271"/>
        <end position="284"/>
    </location>
</feature>
<dbReference type="eggNOG" id="COG3064">
    <property type="taxonomic scope" value="Bacteria"/>
</dbReference>
<name>Q39YY6_GEOMG</name>
<feature type="signal peptide" evidence="2">
    <location>
        <begin position="1"/>
        <end position="23"/>
    </location>
</feature>
<keyword evidence="2" id="KW-0732">Signal</keyword>
<accession>Q39YY6</accession>
<evidence type="ECO:0000313" key="3">
    <source>
        <dbReference type="EMBL" id="ABB30538.1"/>
    </source>
</evidence>
<reference evidence="3 4" key="1">
    <citation type="submission" date="2005-10" db="EMBL/GenBank/DDBJ databases">
        <title>Complete sequence of Geobacter metallireducens GS-15.</title>
        <authorList>
            <consortium name="US DOE Joint Genome Institute"/>
            <person name="Copeland A."/>
            <person name="Lucas S."/>
            <person name="Lapidus A."/>
            <person name="Barry K."/>
            <person name="Detter J.C."/>
            <person name="Glavina T."/>
            <person name="Hammon N."/>
            <person name="Israni S."/>
            <person name="Pitluck S."/>
            <person name="Di Bartolo G."/>
            <person name="Chain P."/>
            <person name="Schmutz J."/>
            <person name="Larimer F."/>
            <person name="Land M."/>
            <person name="Kyrpides N."/>
            <person name="Ivanova N."/>
            <person name="Richardson P."/>
        </authorList>
    </citation>
    <scope>NUCLEOTIDE SEQUENCE [LARGE SCALE GENOMIC DNA]</scope>
    <source>
        <strain evidence="4">ATCC 53774 / DSM 7210 / GS-15</strain>
    </source>
</reference>
<feature type="chain" id="PRO_5004223632" description="Lipoprotein" evidence="2">
    <location>
        <begin position="24"/>
        <end position="328"/>
    </location>
</feature>
<feature type="compositionally biased region" description="Basic and acidic residues" evidence="1">
    <location>
        <begin position="285"/>
        <end position="310"/>
    </location>
</feature>
<feature type="compositionally biased region" description="Basic and acidic residues" evidence="1">
    <location>
        <begin position="178"/>
        <end position="201"/>
    </location>
</feature>
<gene>
    <name evidence="3" type="ordered locus">Gmet_0293</name>
</gene>
<dbReference type="Proteomes" id="UP000007073">
    <property type="component" value="Chromosome"/>
</dbReference>
<dbReference type="STRING" id="269799.Gmet_0293"/>
<proteinExistence type="predicted"/>
<reference evidence="3 4" key="2">
    <citation type="journal article" date="2009" name="BMC Microbiol.">
        <title>The genome sequence of Geobacter metallireducens: features of metabolism, physiology and regulation common and dissimilar to Geobacter sulfurreducens.</title>
        <authorList>
            <person name="Aklujkar M."/>
            <person name="Krushkal J."/>
            <person name="DiBartolo G."/>
            <person name="Lapidus A."/>
            <person name="Land M.L."/>
            <person name="Lovley D.R."/>
        </authorList>
    </citation>
    <scope>NUCLEOTIDE SEQUENCE [LARGE SCALE GENOMIC DNA]</scope>
    <source>
        <strain evidence="4">ATCC 53774 / DSM 7210 / GS-15</strain>
    </source>
</reference>
<dbReference type="KEGG" id="gme:Gmet_0293"/>
<sequence length="328" mass="39689">MRKICCGVVLLWMLLCSVTSVPAQVSIGIGLPHVSIGINLPLYPDLVPVPGYPVYYAPRVAANYFFYDGLYWIYYDDDWYASYWYNGPWWIVEPDVVPVYILRIPVRYYRHPPPYFHRWRPDAPPRWGEHWGREWEHERRGWNKWKRGSAPPRAPLPVYQRQYSGDRYPTVEQQQAIRREHYRYQPRDKAVRQHFQPRGEKGAPATSQREQREERRMRAPEQQRGPRETLPVQRGKQEERRMRAPAQQREQSAPVPGQRERRQEERRMRAPEQQGGPSQRPPQQRQERRDIQRETPRPQEQRMQNREQPQKRGQQQEQRQMREEERGH</sequence>
<feature type="region of interest" description="Disordered" evidence="1">
    <location>
        <begin position="178"/>
        <end position="328"/>
    </location>
</feature>
<evidence type="ECO:0000256" key="2">
    <source>
        <dbReference type="SAM" id="SignalP"/>
    </source>
</evidence>
<feature type="compositionally biased region" description="Basic and acidic residues" evidence="1">
    <location>
        <begin position="319"/>
        <end position="328"/>
    </location>
</feature>
<protein>
    <recommendedName>
        <fullName evidence="5">Lipoprotein</fullName>
    </recommendedName>
</protein>
<evidence type="ECO:0008006" key="5">
    <source>
        <dbReference type="Google" id="ProtNLM"/>
    </source>
</evidence>